<dbReference type="EMBL" id="FOXC01000039">
    <property type="protein sequence ID" value="SFP65944.1"/>
    <property type="molecule type" value="Genomic_DNA"/>
</dbReference>
<protein>
    <recommendedName>
        <fullName evidence="5">Helix-turn-helix domain-containing protein</fullName>
    </recommendedName>
</protein>
<evidence type="ECO:0000313" key="4">
    <source>
        <dbReference type="Proteomes" id="UP000321547"/>
    </source>
</evidence>
<dbReference type="Proteomes" id="UP000321547">
    <property type="component" value="Unassembled WGS sequence"/>
</dbReference>
<dbReference type="OrthoDB" id="2167122at2"/>
<keyword evidence="4" id="KW-1185">Reference proteome</keyword>
<evidence type="ECO:0000313" key="3">
    <source>
        <dbReference type="Proteomes" id="UP000242243"/>
    </source>
</evidence>
<name>A0A1I5S5J3_9BACI</name>
<dbReference type="AlphaFoldDB" id="A0A1I5S5J3"/>
<evidence type="ECO:0000313" key="1">
    <source>
        <dbReference type="EMBL" id="GEM02776.1"/>
    </source>
</evidence>
<dbReference type="EMBL" id="BJWI01000058">
    <property type="protein sequence ID" value="GEM02776.1"/>
    <property type="molecule type" value="Genomic_DNA"/>
</dbReference>
<evidence type="ECO:0000313" key="2">
    <source>
        <dbReference type="EMBL" id="SFP65944.1"/>
    </source>
</evidence>
<dbReference type="Proteomes" id="UP000242243">
    <property type="component" value="Unassembled WGS sequence"/>
</dbReference>
<evidence type="ECO:0008006" key="5">
    <source>
        <dbReference type="Google" id="ProtNLM"/>
    </source>
</evidence>
<dbReference type="STRING" id="306540.SAMN05421839_13921"/>
<reference evidence="2 3" key="1">
    <citation type="submission" date="2016-10" db="EMBL/GenBank/DDBJ databases">
        <authorList>
            <person name="de Groot N.N."/>
        </authorList>
    </citation>
    <scope>NUCLEOTIDE SEQUENCE [LARGE SCALE GENOMIC DNA]</scope>
    <source>
        <strain evidence="2 3">DSM 17073</strain>
    </source>
</reference>
<reference evidence="1 4" key="2">
    <citation type="submission" date="2019-07" db="EMBL/GenBank/DDBJ databases">
        <title>Whole genome shotgun sequence of Halolactibacillus halophilus NBRC 100868.</title>
        <authorList>
            <person name="Hosoyama A."/>
            <person name="Uohara A."/>
            <person name="Ohji S."/>
            <person name="Ichikawa N."/>
        </authorList>
    </citation>
    <scope>NUCLEOTIDE SEQUENCE [LARGE SCALE GENOMIC DNA]</scope>
    <source>
        <strain evidence="1 4">NBRC 100868</strain>
    </source>
</reference>
<sequence>MIHIEVDPEFVEKEFKAALKKRLDELESEKVFWDMKTLAQKTSMSISHLEKHVIYQQGFPLHRVGKKRIFPAKEAQEFLLEWVKKY</sequence>
<gene>
    <name evidence="1" type="ORF">HHA03_23080</name>
    <name evidence="2" type="ORF">SAMN05421839_13921</name>
</gene>
<proteinExistence type="predicted"/>
<dbReference type="RefSeq" id="WP_089833393.1">
    <property type="nucleotide sequence ID" value="NZ_BJWI01000058.1"/>
</dbReference>
<accession>A0A1I5S5J3</accession>
<organism evidence="2 3">
    <name type="scientific">Halolactibacillus halophilus</name>
    <dbReference type="NCBI Taxonomy" id="306540"/>
    <lineage>
        <taxon>Bacteria</taxon>
        <taxon>Bacillati</taxon>
        <taxon>Bacillota</taxon>
        <taxon>Bacilli</taxon>
        <taxon>Bacillales</taxon>
        <taxon>Bacillaceae</taxon>
        <taxon>Halolactibacillus</taxon>
    </lineage>
</organism>